<protein>
    <submittedName>
        <fullName evidence="1">Aminoglycoside phosphotransferase-like protein</fullName>
    </submittedName>
</protein>
<evidence type="ECO:0000313" key="2">
    <source>
        <dbReference type="Proteomes" id="UP000033861"/>
    </source>
</evidence>
<comment type="caution">
    <text evidence="1">The sequence shown here is derived from an EMBL/GenBank/DDBJ whole genome shotgun (WGS) entry which is preliminary data.</text>
</comment>
<dbReference type="STRING" id="1618404.UW35_C0010G0033"/>
<organism evidence="1 2">
    <name type="scientific">Candidatus Collierbacteria bacterium GW2011_GWF2_44_15</name>
    <dbReference type="NCBI Taxonomy" id="1618404"/>
    <lineage>
        <taxon>Bacteria</taxon>
        <taxon>Candidatus Collieribacteriota</taxon>
    </lineage>
</organism>
<dbReference type="AlphaFoldDB" id="A0A0G1HHE0"/>
<name>A0A0G1HHE0_9BACT</name>
<dbReference type="EMBL" id="LCHZ01000010">
    <property type="protein sequence ID" value="KKT46676.1"/>
    <property type="molecule type" value="Genomic_DNA"/>
</dbReference>
<gene>
    <name evidence="1" type="ORF">UW35_C0010G0033</name>
</gene>
<dbReference type="Proteomes" id="UP000033861">
    <property type="component" value="Unassembled WGS sequence"/>
</dbReference>
<dbReference type="GO" id="GO:0016740">
    <property type="term" value="F:transferase activity"/>
    <property type="evidence" value="ECO:0007669"/>
    <property type="project" value="UniProtKB-KW"/>
</dbReference>
<accession>A0A0G1HHE0</accession>
<dbReference type="Gene3D" id="3.90.1200.10">
    <property type="match status" value="1"/>
</dbReference>
<evidence type="ECO:0000313" key="1">
    <source>
        <dbReference type="EMBL" id="KKT46676.1"/>
    </source>
</evidence>
<dbReference type="InterPro" id="IPR011009">
    <property type="entry name" value="Kinase-like_dom_sf"/>
</dbReference>
<sequence>MDSHTIHRLEEILSTKMDKVDILAGGSDGRTYLLQTLEQTKYIFKTDIPQLITVQCDYYKKYKHLPYLPKLIYESPQKDEIIISFLLQNKNLDYDKYQILTELINNYISKYKTIESDMFGFKSGFIVGRTFSEFLIAQTKESYGYITDVFNSDDLKMTINLIRSTYSHKNYEQKYLLHGDLGFHNLYYTKNSITGIIDPDPIIGHPLYDLVFAYCSTPKEITLFRFKQLLILLSQTYKIDLNFSREYLLIGLFKRISSCRKHHPKDLPEYLQLWKAIIKAL</sequence>
<proteinExistence type="predicted"/>
<dbReference type="SUPFAM" id="SSF56112">
    <property type="entry name" value="Protein kinase-like (PK-like)"/>
    <property type="match status" value="1"/>
</dbReference>
<reference evidence="1 2" key="1">
    <citation type="journal article" date="2015" name="Nature">
        <title>rRNA introns, odd ribosomes, and small enigmatic genomes across a large radiation of phyla.</title>
        <authorList>
            <person name="Brown C.T."/>
            <person name="Hug L.A."/>
            <person name="Thomas B.C."/>
            <person name="Sharon I."/>
            <person name="Castelle C.J."/>
            <person name="Singh A."/>
            <person name="Wilkins M.J."/>
            <person name="Williams K.H."/>
            <person name="Banfield J.F."/>
        </authorList>
    </citation>
    <scope>NUCLEOTIDE SEQUENCE [LARGE SCALE GENOMIC DNA]</scope>
</reference>
<keyword evidence="1" id="KW-0808">Transferase</keyword>